<dbReference type="RefSeq" id="WP_174624742.1">
    <property type="nucleotide sequence ID" value="NZ_CADCXN010000035.1"/>
</dbReference>
<organism evidence="1 2">
    <name type="scientific">Candidatus Methylobacter favarea</name>
    <dbReference type="NCBI Taxonomy" id="2707345"/>
    <lineage>
        <taxon>Bacteria</taxon>
        <taxon>Pseudomonadati</taxon>
        <taxon>Pseudomonadota</taxon>
        <taxon>Gammaproteobacteria</taxon>
        <taxon>Methylococcales</taxon>
        <taxon>Methylococcaceae</taxon>
        <taxon>Methylobacter</taxon>
    </lineage>
</organism>
<dbReference type="EMBL" id="CADCXN010000035">
    <property type="protein sequence ID" value="CAA9889759.1"/>
    <property type="molecule type" value="Genomic_DNA"/>
</dbReference>
<dbReference type="Proteomes" id="UP000494216">
    <property type="component" value="Unassembled WGS sequence"/>
</dbReference>
<dbReference type="SUPFAM" id="SSF49785">
    <property type="entry name" value="Galactose-binding domain-like"/>
    <property type="match status" value="1"/>
</dbReference>
<sequence>MRKTIIKQPIENIPPVDLKFLDLEQLAQVEITSECAEHPIESALMEAGGAGWQAAQAGEQSICLIFDQPLNVKHIYLVFDEQKQARTQEFVLLWLMNNEGDYREILRQQFHFSPPGTTQEIEHYHVNLNQLKALKLKIIPNIDGSEAFAKLKQLRLA</sequence>
<keyword evidence="2" id="KW-1185">Reference proteome</keyword>
<name>A0A8S0WHE7_9GAMM</name>
<reference evidence="1 2" key="1">
    <citation type="submission" date="2020-02" db="EMBL/GenBank/DDBJ databases">
        <authorList>
            <person name="Hogendoorn C."/>
        </authorList>
    </citation>
    <scope>NUCLEOTIDE SEQUENCE [LARGE SCALE GENOMIC DNA]</scope>
    <source>
        <strain evidence="1">METHB21</strain>
    </source>
</reference>
<accession>A0A8S0WHE7</accession>
<proteinExistence type="predicted"/>
<dbReference type="InterPro" id="IPR008979">
    <property type="entry name" value="Galactose-bd-like_sf"/>
</dbReference>
<protein>
    <recommendedName>
        <fullName evidence="3">Carbohydrate-binding protein</fullName>
    </recommendedName>
</protein>
<evidence type="ECO:0008006" key="3">
    <source>
        <dbReference type="Google" id="ProtNLM"/>
    </source>
</evidence>
<gene>
    <name evidence="1" type="ORF">METHB2_130024</name>
</gene>
<evidence type="ECO:0000313" key="2">
    <source>
        <dbReference type="Proteomes" id="UP000494216"/>
    </source>
</evidence>
<comment type="caution">
    <text evidence="1">The sequence shown here is derived from an EMBL/GenBank/DDBJ whole genome shotgun (WGS) entry which is preliminary data.</text>
</comment>
<dbReference type="AlphaFoldDB" id="A0A8S0WHE7"/>
<evidence type="ECO:0000313" key="1">
    <source>
        <dbReference type="EMBL" id="CAA9889759.1"/>
    </source>
</evidence>